<dbReference type="PANTHER" id="PTHR30126">
    <property type="entry name" value="HTH-TYPE TRANSCRIPTIONAL REGULATOR"/>
    <property type="match status" value="1"/>
</dbReference>
<accession>A0ABS4KE96</accession>
<dbReference type="Proteomes" id="UP001519306">
    <property type="component" value="Unassembled WGS sequence"/>
</dbReference>
<reference evidence="6 7" key="1">
    <citation type="submission" date="2021-03" db="EMBL/GenBank/DDBJ databases">
        <title>Genomic Encyclopedia of Type Strains, Phase IV (KMG-IV): sequencing the most valuable type-strain genomes for metagenomic binning, comparative biology and taxonomic classification.</title>
        <authorList>
            <person name="Goeker M."/>
        </authorList>
    </citation>
    <scope>NUCLEOTIDE SEQUENCE [LARGE SCALE GENOMIC DNA]</scope>
    <source>
        <strain evidence="6 7">DSM 27563</strain>
    </source>
</reference>
<evidence type="ECO:0000259" key="5">
    <source>
        <dbReference type="PROSITE" id="PS50931"/>
    </source>
</evidence>
<dbReference type="Pfam" id="PF03466">
    <property type="entry name" value="LysR_substrate"/>
    <property type="match status" value="1"/>
</dbReference>
<dbReference type="Gene3D" id="1.10.10.10">
    <property type="entry name" value="Winged helix-like DNA-binding domain superfamily/Winged helix DNA-binding domain"/>
    <property type="match status" value="1"/>
</dbReference>
<sequence length="290" mass="34679">MIDYRLNTFLVLCEELNYTQTAKKLHITQPNVSQHIKYLEEYYNVELFKYKNRKLTMTKDAKKLNSLIIRLKSDSKKIEYIMEEKEEEKINLNFGATLTIGEYIMPEIIKNLDLNKYKISMRVENTEALLYKLENSIIDFAMIEGHFDKSKYDTFLFSKEKFIGIGSYENQKNYKLEDLLSHRLIIREKGSGTREVFEHILFDNNLSTGSFKDIVEIGNMNGIQKLVSENIGISFLYERATKEFMEKKLIRELNIENLNIYREFNFVILKNNKYKKRYFDIYNLIRNLYK</sequence>
<keyword evidence="4" id="KW-0804">Transcription</keyword>
<evidence type="ECO:0000256" key="1">
    <source>
        <dbReference type="ARBA" id="ARBA00009437"/>
    </source>
</evidence>
<gene>
    <name evidence="6" type="ORF">J2Z71_001654</name>
</gene>
<dbReference type="PROSITE" id="PS50931">
    <property type="entry name" value="HTH_LYSR"/>
    <property type="match status" value="1"/>
</dbReference>
<organism evidence="6 7">
    <name type="scientific">Peptoniphilus stercorisuis</name>
    <dbReference type="NCBI Taxonomy" id="1436965"/>
    <lineage>
        <taxon>Bacteria</taxon>
        <taxon>Bacillati</taxon>
        <taxon>Bacillota</taxon>
        <taxon>Tissierellia</taxon>
        <taxon>Tissierellales</taxon>
        <taxon>Peptoniphilaceae</taxon>
        <taxon>Peptoniphilus</taxon>
    </lineage>
</organism>
<name>A0ABS4KE96_9FIRM</name>
<dbReference type="Gene3D" id="3.40.190.10">
    <property type="entry name" value="Periplasmic binding protein-like II"/>
    <property type="match status" value="2"/>
</dbReference>
<dbReference type="EMBL" id="JAGGLJ010000020">
    <property type="protein sequence ID" value="MBP2026096.1"/>
    <property type="molecule type" value="Genomic_DNA"/>
</dbReference>
<keyword evidence="3 6" id="KW-0238">DNA-binding</keyword>
<dbReference type="SUPFAM" id="SSF53850">
    <property type="entry name" value="Periplasmic binding protein-like II"/>
    <property type="match status" value="1"/>
</dbReference>
<dbReference type="InterPro" id="IPR036390">
    <property type="entry name" value="WH_DNA-bd_sf"/>
</dbReference>
<evidence type="ECO:0000313" key="7">
    <source>
        <dbReference type="Proteomes" id="UP001519306"/>
    </source>
</evidence>
<dbReference type="Pfam" id="PF00126">
    <property type="entry name" value="HTH_1"/>
    <property type="match status" value="1"/>
</dbReference>
<evidence type="ECO:0000256" key="3">
    <source>
        <dbReference type="ARBA" id="ARBA00023125"/>
    </source>
</evidence>
<dbReference type="InterPro" id="IPR000847">
    <property type="entry name" value="LysR_HTH_N"/>
</dbReference>
<comment type="caution">
    <text evidence="6">The sequence shown here is derived from an EMBL/GenBank/DDBJ whole genome shotgun (WGS) entry which is preliminary data.</text>
</comment>
<dbReference type="RefSeq" id="WP_210062013.1">
    <property type="nucleotide sequence ID" value="NZ_JAGGLJ010000020.1"/>
</dbReference>
<keyword evidence="7" id="KW-1185">Reference proteome</keyword>
<dbReference type="PRINTS" id="PR00039">
    <property type="entry name" value="HTHLYSR"/>
</dbReference>
<dbReference type="InterPro" id="IPR005119">
    <property type="entry name" value="LysR_subst-bd"/>
</dbReference>
<keyword evidence="2" id="KW-0805">Transcription regulation</keyword>
<evidence type="ECO:0000313" key="6">
    <source>
        <dbReference type="EMBL" id="MBP2026096.1"/>
    </source>
</evidence>
<dbReference type="SUPFAM" id="SSF46785">
    <property type="entry name" value="Winged helix' DNA-binding domain"/>
    <property type="match status" value="1"/>
</dbReference>
<dbReference type="GO" id="GO:0003677">
    <property type="term" value="F:DNA binding"/>
    <property type="evidence" value="ECO:0007669"/>
    <property type="project" value="UniProtKB-KW"/>
</dbReference>
<dbReference type="PANTHER" id="PTHR30126:SF40">
    <property type="entry name" value="HTH-TYPE TRANSCRIPTIONAL REGULATOR GLTR"/>
    <property type="match status" value="1"/>
</dbReference>
<proteinExistence type="inferred from homology"/>
<evidence type="ECO:0000256" key="2">
    <source>
        <dbReference type="ARBA" id="ARBA00023015"/>
    </source>
</evidence>
<comment type="similarity">
    <text evidence="1">Belongs to the LysR transcriptional regulatory family.</text>
</comment>
<dbReference type="InterPro" id="IPR036388">
    <property type="entry name" value="WH-like_DNA-bd_sf"/>
</dbReference>
<protein>
    <submittedName>
        <fullName evidence="6">DNA-binding transcriptional LysR family regulator</fullName>
    </submittedName>
</protein>
<feature type="domain" description="HTH lysR-type" evidence="5">
    <location>
        <begin position="1"/>
        <end position="58"/>
    </location>
</feature>
<evidence type="ECO:0000256" key="4">
    <source>
        <dbReference type="ARBA" id="ARBA00023163"/>
    </source>
</evidence>